<protein>
    <submittedName>
        <fullName evidence="2">Uncharacterized protein</fullName>
    </submittedName>
</protein>
<feature type="compositionally biased region" description="Low complexity" evidence="1">
    <location>
        <begin position="1"/>
        <end position="51"/>
    </location>
</feature>
<dbReference type="EMBL" id="GBRH01180984">
    <property type="protein sequence ID" value="JAE16912.1"/>
    <property type="molecule type" value="Transcribed_RNA"/>
</dbReference>
<proteinExistence type="predicted"/>
<reference evidence="2" key="1">
    <citation type="submission" date="2014-09" db="EMBL/GenBank/DDBJ databases">
        <authorList>
            <person name="Magalhaes I.L.F."/>
            <person name="Oliveira U."/>
            <person name="Santos F.R."/>
            <person name="Vidigal T.H.D.A."/>
            <person name="Brescovit A.D."/>
            <person name="Santos A.J."/>
        </authorList>
    </citation>
    <scope>NUCLEOTIDE SEQUENCE</scope>
    <source>
        <tissue evidence="2">Shoot tissue taken approximately 20 cm above the soil surface</tissue>
    </source>
</reference>
<feature type="compositionally biased region" description="Low complexity" evidence="1">
    <location>
        <begin position="81"/>
        <end position="93"/>
    </location>
</feature>
<feature type="region of interest" description="Disordered" evidence="1">
    <location>
        <begin position="1"/>
        <end position="93"/>
    </location>
</feature>
<reference evidence="2" key="2">
    <citation type="journal article" date="2015" name="Data Brief">
        <title>Shoot transcriptome of the giant reed, Arundo donax.</title>
        <authorList>
            <person name="Barrero R.A."/>
            <person name="Guerrero F.D."/>
            <person name="Moolhuijzen P."/>
            <person name="Goolsby J.A."/>
            <person name="Tidwell J."/>
            <person name="Bellgard S.E."/>
            <person name="Bellgard M.I."/>
        </authorList>
    </citation>
    <scope>NUCLEOTIDE SEQUENCE</scope>
    <source>
        <tissue evidence="2">Shoot tissue taken approximately 20 cm above the soil surface</tissue>
    </source>
</reference>
<evidence type="ECO:0000313" key="2">
    <source>
        <dbReference type="EMBL" id="JAE16912.1"/>
    </source>
</evidence>
<evidence type="ECO:0000256" key="1">
    <source>
        <dbReference type="SAM" id="MobiDB-lite"/>
    </source>
</evidence>
<accession>A0A0A9FXB5</accession>
<sequence>MFPRPTAKTTWTTTSATSTPKTRTASARTTTSTTSRTTTSITTASSPPSSSHLLRFPRKGTSPWSPPKALSPRRTPPPTPSSTMPWTRTSSTR</sequence>
<dbReference type="AlphaFoldDB" id="A0A0A9FXB5"/>
<organism evidence="2">
    <name type="scientific">Arundo donax</name>
    <name type="common">Giant reed</name>
    <name type="synonym">Donax arundinaceus</name>
    <dbReference type="NCBI Taxonomy" id="35708"/>
    <lineage>
        <taxon>Eukaryota</taxon>
        <taxon>Viridiplantae</taxon>
        <taxon>Streptophyta</taxon>
        <taxon>Embryophyta</taxon>
        <taxon>Tracheophyta</taxon>
        <taxon>Spermatophyta</taxon>
        <taxon>Magnoliopsida</taxon>
        <taxon>Liliopsida</taxon>
        <taxon>Poales</taxon>
        <taxon>Poaceae</taxon>
        <taxon>PACMAD clade</taxon>
        <taxon>Arundinoideae</taxon>
        <taxon>Arundineae</taxon>
        <taxon>Arundo</taxon>
    </lineage>
</organism>
<name>A0A0A9FXB5_ARUDO</name>